<proteinExistence type="predicted"/>
<feature type="domain" description="NADH:flavin oxidoreductase/NADH oxidase N-terminal" evidence="3">
    <location>
        <begin position="8"/>
        <end position="338"/>
    </location>
</feature>
<dbReference type="InterPro" id="IPR001155">
    <property type="entry name" value="OxRdtase_FMN_N"/>
</dbReference>
<dbReference type="GO" id="GO:0016491">
    <property type="term" value="F:oxidoreductase activity"/>
    <property type="evidence" value="ECO:0007669"/>
    <property type="project" value="UniProtKB-KW"/>
</dbReference>
<evidence type="ECO:0000313" key="4">
    <source>
        <dbReference type="EMBL" id="KJD45938.1"/>
    </source>
</evidence>
<keyword evidence="1" id="KW-0285">Flavoprotein</keyword>
<accession>A0A0D7X4P5</accession>
<gene>
    <name evidence="4" type="ORF">QD47_09035</name>
</gene>
<evidence type="ECO:0000256" key="2">
    <source>
        <dbReference type="ARBA" id="ARBA00023002"/>
    </source>
</evidence>
<sequence>MNPKYKELLAPFTLNNGVTLKNRVVMAPMTTWSGNADFTISDEEVTYYNNRVNGVGLVITGCTHITANGIGFTDEFAGFDDKFIPSLRKLASAAKRGEAPAILQIFHAGNKAIPELIPDRDLVSASAVQGSPFGKTPRALSHEEIMSMIKAFGETTRRAIEAGFDGVEIHGAHGFLIQNFLSPYFNQRTDQWGGTLENRLRFPLEVVREVEQVIKKYAEKPFILGYRFSPEERSQPGGLRMEEAYVLIDRLAEQKVDYIHASLDHVLSSPVETQSEKTRLELIAEYVDGRVPLIVAGSVIEPSLAAKALESGVSLIAIGRGLIMNPNWVELVESGQEDQIESVVKTSKLSQLQIPEKLWNIIQTSQGWIPFSK</sequence>
<reference evidence="4 5" key="1">
    <citation type="submission" date="2014-11" db="EMBL/GenBank/DDBJ databases">
        <title>Draft Genome Sequences of Paenibacillus polymyxa NRRL B-30509 and Paenibacillus terrae NRRL B-30644, Strains from a Poultry Environment that Produce Tridecaptin A and Paenicidins.</title>
        <authorList>
            <person name="van Belkum M.J."/>
            <person name="Lohans C.T."/>
            <person name="Vederas J.C."/>
        </authorList>
    </citation>
    <scope>NUCLEOTIDE SEQUENCE [LARGE SCALE GENOMIC DNA]</scope>
    <source>
        <strain evidence="4 5">NRRL B-30644</strain>
    </source>
</reference>
<dbReference type="PATRIC" id="fig|159743.3.peg.1994"/>
<dbReference type="InterPro" id="IPR013785">
    <property type="entry name" value="Aldolase_TIM"/>
</dbReference>
<dbReference type="Proteomes" id="UP000032534">
    <property type="component" value="Unassembled WGS sequence"/>
</dbReference>
<dbReference type="OrthoDB" id="9772736at2"/>
<name>A0A0D7X4P5_9BACL</name>
<comment type="caution">
    <text evidence="4">The sequence shown here is derived from an EMBL/GenBank/DDBJ whole genome shotgun (WGS) entry which is preliminary data.</text>
</comment>
<evidence type="ECO:0000313" key="5">
    <source>
        <dbReference type="Proteomes" id="UP000032534"/>
    </source>
</evidence>
<dbReference type="PANTHER" id="PTHR43656:SF2">
    <property type="entry name" value="BINDING OXIDOREDUCTASE, PUTATIVE (AFU_ORTHOLOGUE AFUA_2G08260)-RELATED"/>
    <property type="match status" value="1"/>
</dbReference>
<dbReference type="PANTHER" id="PTHR43656">
    <property type="entry name" value="BINDING OXIDOREDUCTASE, PUTATIVE (AFU_ORTHOLOGUE AFUA_2G08260)-RELATED"/>
    <property type="match status" value="1"/>
</dbReference>
<evidence type="ECO:0000256" key="1">
    <source>
        <dbReference type="ARBA" id="ARBA00022630"/>
    </source>
</evidence>
<dbReference type="Pfam" id="PF00724">
    <property type="entry name" value="Oxidored_FMN"/>
    <property type="match status" value="1"/>
</dbReference>
<keyword evidence="5" id="KW-1185">Reference proteome</keyword>
<dbReference type="CDD" id="cd04735">
    <property type="entry name" value="OYE_like_4_FMN"/>
    <property type="match status" value="1"/>
</dbReference>
<dbReference type="AlphaFoldDB" id="A0A0D7X4P5"/>
<dbReference type="InterPro" id="IPR051799">
    <property type="entry name" value="NADH_flavin_oxidoreductase"/>
</dbReference>
<protein>
    <submittedName>
        <fullName evidence="4">NADH:flavin oxidoreductase</fullName>
    </submittedName>
</protein>
<keyword evidence="2" id="KW-0560">Oxidoreductase</keyword>
<evidence type="ECO:0000259" key="3">
    <source>
        <dbReference type="Pfam" id="PF00724"/>
    </source>
</evidence>
<dbReference type="RefSeq" id="WP_044645820.1">
    <property type="nucleotide sequence ID" value="NZ_JTHP01000013.1"/>
</dbReference>
<dbReference type="EMBL" id="JTHP01000013">
    <property type="protein sequence ID" value="KJD45938.1"/>
    <property type="molecule type" value="Genomic_DNA"/>
</dbReference>
<dbReference type="GO" id="GO:0010181">
    <property type="term" value="F:FMN binding"/>
    <property type="evidence" value="ECO:0007669"/>
    <property type="project" value="InterPro"/>
</dbReference>
<organism evidence="4 5">
    <name type="scientific">Paenibacillus terrae</name>
    <dbReference type="NCBI Taxonomy" id="159743"/>
    <lineage>
        <taxon>Bacteria</taxon>
        <taxon>Bacillati</taxon>
        <taxon>Bacillota</taxon>
        <taxon>Bacilli</taxon>
        <taxon>Bacillales</taxon>
        <taxon>Paenibacillaceae</taxon>
        <taxon>Paenibacillus</taxon>
    </lineage>
</organism>
<dbReference type="Gene3D" id="3.20.20.70">
    <property type="entry name" value="Aldolase class I"/>
    <property type="match status" value="1"/>
</dbReference>
<dbReference type="SUPFAM" id="SSF51395">
    <property type="entry name" value="FMN-linked oxidoreductases"/>
    <property type="match status" value="1"/>
</dbReference>